<accession>A0A072N212</accession>
<dbReference type="GO" id="GO:0016787">
    <property type="term" value="F:hydrolase activity"/>
    <property type="evidence" value="ECO:0007669"/>
    <property type="project" value="UniProtKB-KW"/>
</dbReference>
<sequence length="211" mass="23893">MKNILQLSSALLLLCAAGLVIGQNTRFSDPDTVIKDQFWGNLYAQGGHSFFCNTKFSSKGFVLTDGYVYPLADVRTALDCGTSRECEQDNRYRQIASDLHNMVPVRTRTEMARRNVRYEDLGESVSTDECGMRESAGFFEPPKRVKGDVARTVAYMVDTYGLPWLGAKPVFKGWNRLDPPDDTELTRHRRIAEIQGNENPFVTDAERLERL</sequence>
<evidence type="ECO:0000256" key="1">
    <source>
        <dbReference type="ARBA" id="ARBA00006429"/>
    </source>
</evidence>
<dbReference type="PANTHER" id="PTHR33607:SF2">
    <property type="entry name" value="ENDONUCLEASE-1"/>
    <property type="match status" value="1"/>
</dbReference>
<dbReference type="EMBL" id="ANIE01000005">
    <property type="protein sequence ID" value="KEF31556.1"/>
    <property type="molecule type" value="Genomic_DNA"/>
</dbReference>
<feature type="chain" id="PRO_5001682194" evidence="4">
    <location>
        <begin position="23"/>
        <end position="211"/>
    </location>
</feature>
<evidence type="ECO:0000256" key="3">
    <source>
        <dbReference type="ARBA" id="ARBA00022801"/>
    </source>
</evidence>
<proteinExistence type="inferred from homology"/>
<dbReference type="STRING" id="1137280.D777_01905"/>
<evidence type="ECO:0000313" key="5">
    <source>
        <dbReference type="EMBL" id="KEF31556.1"/>
    </source>
</evidence>
<keyword evidence="2" id="KW-0540">Nuclease</keyword>
<dbReference type="InterPro" id="IPR044925">
    <property type="entry name" value="His-Me_finger_sf"/>
</dbReference>
<dbReference type="OrthoDB" id="9800417at2"/>
<dbReference type="AlphaFoldDB" id="A0A072N212"/>
<dbReference type="Proteomes" id="UP000035057">
    <property type="component" value="Unassembled WGS sequence"/>
</dbReference>
<gene>
    <name evidence="5" type="ORF">D777_01905</name>
</gene>
<keyword evidence="4" id="KW-0732">Signal</keyword>
<reference evidence="5 6" key="1">
    <citation type="submission" date="2012-12" db="EMBL/GenBank/DDBJ databases">
        <title>Genome assembly of Marinobacter sp. AK21.</title>
        <authorList>
            <person name="Khatri I."/>
            <person name="Kumar R."/>
            <person name="Vaidya B."/>
            <person name="Subramanian S."/>
            <person name="Pinnaka A."/>
        </authorList>
    </citation>
    <scope>NUCLEOTIDE SEQUENCE [LARGE SCALE GENOMIC DNA]</scope>
    <source>
        <strain evidence="5 6">AK21</strain>
    </source>
</reference>
<protein>
    <submittedName>
        <fullName evidence="5">Endonuclease I</fullName>
    </submittedName>
</protein>
<dbReference type="InterPro" id="IPR007346">
    <property type="entry name" value="Endonuclease-I"/>
</dbReference>
<keyword evidence="6" id="KW-1185">Reference proteome</keyword>
<dbReference type="PANTHER" id="PTHR33607">
    <property type="entry name" value="ENDONUCLEASE-1"/>
    <property type="match status" value="1"/>
</dbReference>
<dbReference type="PATRIC" id="fig|1137280.3.peg.1721"/>
<dbReference type="GO" id="GO:0004519">
    <property type="term" value="F:endonuclease activity"/>
    <property type="evidence" value="ECO:0007669"/>
    <property type="project" value="UniProtKB-KW"/>
</dbReference>
<keyword evidence="3" id="KW-0378">Hydrolase</keyword>
<comment type="similarity">
    <text evidence="1">Belongs to the EndA/NucM nuclease family.</text>
</comment>
<name>A0A072N212_9GAMM</name>
<evidence type="ECO:0000256" key="2">
    <source>
        <dbReference type="ARBA" id="ARBA00022722"/>
    </source>
</evidence>
<feature type="signal peptide" evidence="4">
    <location>
        <begin position="1"/>
        <end position="22"/>
    </location>
</feature>
<dbReference type="Pfam" id="PF04231">
    <property type="entry name" value="Endonuclease_1"/>
    <property type="match status" value="1"/>
</dbReference>
<comment type="caution">
    <text evidence="5">The sequence shown here is derived from an EMBL/GenBank/DDBJ whole genome shotgun (WGS) entry which is preliminary data.</text>
</comment>
<dbReference type="RefSeq" id="WP_036130634.1">
    <property type="nucleotide sequence ID" value="NZ_ANIE01000005.1"/>
</dbReference>
<evidence type="ECO:0000313" key="6">
    <source>
        <dbReference type="Proteomes" id="UP000035057"/>
    </source>
</evidence>
<dbReference type="SUPFAM" id="SSF54060">
    <property type="entry name" value="His-Me finger endonucleases"/>
    <property type="match status" value="1"/>
</dbReference>
<organism evidence="5 6">
    <name type="scientific">Marinobacter nitratireducens</name>
    <dbReference type="NCBI Taxonomy" id="1137280"/>
    <lineage>
        <taxon>Bacteria</taxon>
        <taxon>Pseudomonadati</taxon>
        <taxon>Pseudomonadota</taxon>
        <taxon>Gammaproteobacteria</taxon>
        <taxon>Pseudomonadales</taxon>
        <taxon>Marinobacteraceae</taxon>
        <taxon>Marinobacter</taxon>
    </lineage>
</organism>
<evidence type="ECO:0000256" key="4">
    <source>
        <dbReference type="SAM" id="SignalP"/>
    </source>
</evidence>
<keyword evidence="5" id="KW-0255">Endonuclease</keyword>